<reference evidence="2" key="1">
    <citation type="journal article" date="2019" name="Int. J. Syst. Evol. Microbiol.">
        <title>The Global Catalogue of Microorganisms (GCM) 10K type strain sequencing project: providing services to taxonomists for standard genome sequencing and annotation.</title>
        <authorList>
            <consortium name="The Broad Institute Genomics Platform"/>
            <consortium name="The Broad Institute Genome Sequencing Center for Infectious Disease"/>
            <person name="Wu L."/>
            <person name="Ma J."/>
        </authorList>
    </citation>
    <scope>NUCLEOTIDE SEQUENCE [LARGE SCALE GENOMIC DNA]</scope>
    <source>
        <strain evidence="2">JCM 18298</strain>
    </source>
</reference>
<dbReference type="Proteomes" id="UP001500603">
    <property type="component" value="Unassembled WGS sequence"/>
</dbReference>
<dbReference type="EMBL" id="BAABJM010000006">
    <property type="protein sequence ID" value="GAA5064588.1"/>
    <property type="molecule type" value="Genomic_DNA"/>
</dbReference>
<evidence type="ECO:0000313" key="2">
    <source>
        <dbReference type="Proteomes" id="UP001500603"/>
    </source>
</evidence>
<gene>
    <name evidence="1" type="ORF">GCM10023318_50710</name>
</gene>
<dbReference type="RefSeq" id="WP_345498439.1">
    <property type="nucleotide sequence ID" value="NZ_BAABJM010000006.1"/>
</dbReference>
<evidence type="ECO:0000313" key="1">
    <source>
        <dbReference type="EMBL" id="GAA5064588.1"/>
    </source>
</evidence>
<accession>A0ABP9KUQ2</accession>
<comment type="caution">
    <text evidence="1">The sequence shown here is derived from an EMBL/GenBank/DDBJ whole genome shotgun (WGS) entry which is preliminary data.</text>
</comment>
<sequence>MVITPGARMVRRDNAENAIRVTAIRRNPIPYAEIEPFQGGHRRVLLLQELERDFRVEPALPAPA</sequence>
<name>A0ABP9KUQ2_9NOCA</name>
<keyword evidence="2" id="KW-1185">Reference proteome</keyword>
<organism evidence="1 2">
    <name type="scientific">Nocardia callitridis</name>
    <dbReference type="NCBI Taxonomy" id="648753"/>
    <lineage>
        <taxon>Bacteria</taxon>
        <taxon>Bacillati</taxon>
        <taxon>Actinomycetota</taxon>
        <taxon>Actinomycetes</taxon>
        <taxon>Mycobacteriales</taxon>
        <taxon>Nocardiaceae</taxon>
        <taxon>Nocardia</taxon>
    </lineage>
</organism>
<protein>
    <submittedName>
        <fullName evidence="1">Uncharacterized protein</fullName>
    </submittedName>
</protein>
<proteinExistence type="predicted"/>